<keyword evidence="1" id="KW-0175">Coiled coil</keyword>
<protein>
    <recommendedName>
        <fullName evidence="5">F-box domain-containing protein</fullName>
    </recommendedName>
</protein>
<gene>
    <name evidence="3" type="ORF">NLJ89_g1907</name>
</gene>
<evidence type="ECO:0008006" key="5">
    <source>
        <dbReference type="Google" id="ProtNLM"/>
    </source>
</evidence>
<keyword evidence="4" id="KW-1185">Reference proteome</keyword>
<accession>A0A9W8TCM4</accession>
<organism evidence="3 4">
    <name type="scientific">Agrocybe chaxingu</name>
    <dbReference type="NCBI Taxonomy" id="84603"/>
    <lineage>
        <taxon>Eukaryota</taxon>
        <taxon>Fungi</taxon>
        <taxon>Dikarya</taxon>
        <taxon>Basidiomycota</taxon>
        <taxon>Agaricomycotina</taxon>
        <taxon>Agaricomycetes</taxon>
        <taxon>Agaricomycetidae</taxon>
        <taxon>Agaricales</taxon>
        <taxon>Agaricineae</taxon>
        <taxon>Strophariaceae</taxon>
        <taxon>Agrocybe</taxon>
    </lineage>
</organism>
<feature type="region of interest" description="Disordered" evidence="2">
    <location>
        <begin position="74"/>
        <end position="96"/>
    </location>
</feature>
<name>A0A9W8TCM4_9AGAR</name>
<dbReference type="OrthoDB" id="3258555at2759"/>
<evidence type="ECO:0000256" key="1">
    <source>
        <dbReference type="SAM" id="Coils"/>
    </source>
</evidence>
<dbReference type="AlphaFoldDB" id="A0A9W8TCM4"/>
<dbReference type="InterPro" id="IPR032675">
    <property type="entry name" value="LRR_dom_sf"/>
</dbReference>
<dbReference type="Gene3D" id="3.80.10.10">
    <property type="entry name" value="Ribonuclease Inhibitor"/>
    <property type="match status" value="1"/>
</dbReference>
<dbReference type="Proteomes" id="UP001148786">
    <property type="component" value="Unassembled WGS sequence"/>
</dbReference>
<evidence type="ECO:0000256" key="2">
    <source>
        <dbReference type="SAM" id="MobiDB-lite"/>
    </source>
</evidence>
<evidence type="ECO:0000313" key="4">
    <source>
        <dbReference type="Proteomes" id="UP001148786"/>
    </source>
</evidence>
<sequence>MSDSEKDALVQEVARLHDQVAHLNQENLALQAENVRLKEDIHSQRGENSVEGLHRYLSREGQMREEDVEMFVKQDESELDDEGSVQGSSKERGTTIAGYTPKLPAEIWNSIFQRAIPPSWLLDPALSLGPDSSWSVALRLKKCIVAVCRTWNSIGLPFLYEDVYIRRVHQFASLLETIQKRPGELGQLVKTLNILCYVPRVLAGTFTRYLEVFFPLFPRLSAFAYTSPVALPLQASIPNLPQSITRLDLTGLTSWNSAVGLLMVAGGTLTSLRLRLPLSLPSSVPKGGLELPSLTSIYLADDNSTDDLRAFTRIFGLPNLSRCTLIDTAFRPREEASANPFVEFLTRHGANLRYLNLRLLPVTFLPSLQRICPRLEHFITPVSATLKPLEEFMHRSLKWMDFNCSSVAPTLIPNSIIISLRCHNLPALQGCRLLSNLPNVTAEWVEKFPPGAVKDRQDAFTIDFSPSQLQHGVDYVYWQRQGWSPGWDHPDGLQPTFRDIGWPNVESTRLEDSFKFVLKRPEKEYKQSDFPAYFLGMELYDEEEDSSEDELASDGESEESITNRDDAEMDLAPELLGIAKTS</sequence>
<evidence type="ECO:0000313" key="3">
    <source>
        <dbReference type="EMBL" id="KAJ3515207.1"/>
    </source>
</evidence>
<feature type="compositionally biased region" description="Acidic residues" evidence="2">
    <location>
        <begin position="542"/>
        <end position="559"/>
    </location>
</feature>
<feature type="coiled-coil region" evidence="1">
    <location>
        <begin position="6"/>
        <end position="40"/>
    </location>
</feature>
<reference evidence="3" key="1">
    <citation type="submission" date="2022-07" db="EMBL/GenBank/DDBJ databases">
        <title>Genome Sequence of Agrocybe chaxingu.</title>
        <authorList>
            <person name="Buettner E."/>
        </authorList>
    </citation>
    <scope>NUCLEOTIDE SEQUENCE</scope>
    <source>
        <strain evidence="3">MP-N11</strain>
    </source>
</reference>
<proteinExistence type="predicted"/>
<comment type="caution">
    <text evidence="3">The sequence shown here is derived from an EMBL/GenBank/DDBJ whole genome shotgun (WGS) entry which is preliminary data.</text>
</comment>
<feature type="region of interest" description="Disordered" evidence="2">
    <location>
        <begin position="542"/>
        <end position="582"/>
    </location>
</feature>
<dbReference type="EMBL" id="JANKHO010000107">
    <property type="protein sequence ID" value="KAJ3515207.1"/>
    <property type="molecule type" value="Genomic_DNA"/>
</dbReference>